<evidence type="ECO:0000256" key="5">
    <source>
        <dbReference type="SAM" id="MobiDB-lite"/>
    </source>
</evidence>
<keyword evidence="3" id="KW-0862">Zinc</keyword>
<dbReference type="AlphaFoldDB" id="A0AA36HVN6"/>
<keyword evidence="2 4" id="KW-0863">Zinc-finger</keyword>
<evidence type="ECO:0000256" key="1">
    <source>
        <dbReference type="ARBA" id="ARBA00022723"/>
    </source>
</evidence>
<keyword evidence="9" id="KW-1185">Reference proteome</keyword>
<dbReference type="EMBL" id="CAUJNA010000369">
    <property type="protein sequence ID" value="CAJ1376189.1"/>
    <property type="molecule type" value="Genomic_DNA"/>
</dbReference>
<dbReference type="PANTHER" id="PTHR45931">
    <property type="entry name" value="SI:CH211-59O9.10"/>
    <property type="match status" value="1"/>
</dbReference>
<dbReference type="SMART" id="SM00184">
    <property type="entry name" value="RING"/>
    <property type="match status" value="1"/>
</dbReference>
<dbReference type="GO" id="GO:0005634">
    <property type="term" value="C:nucleus"/>
    <property type="evidence" value="ECO:0007669"/>
    <property type="project" value="TreeGrafter"/>
</dbReference>
<name>A0AA36HVN6_9DINO</name>
<reference evidence="8" key="1">
    <citation type="submission" date="2023-08" db="EMBL/GenBank/DDBJ databases">
        <authorList>
            <person name="Chen Y."/>
            <person name="Shah S."/>
            <person name="Dougan E. K."/>
            <person name="Thang M."/>
            <person name="Chan C."/>
        </authorList>
    </citation>
    <scope>NUCLEOTIDE SEQUENCE</scope>
</reference>
<feature type="transmembrane region" description="Helical" evidence="6">
    <location>
        <begin position="32"/>
        <end position="53"/>
    </location>
</feature>
<dbReference type="InterPro" id="IPR001841">
    <property type="entry name" value="Znf_RING"/>
</dbReference>
<dbReference type="Proteomes" id="UP001178507">
    <property type="component" value="Unassembled WGS sequence"/>
</dbReference>
<evidence type="ECO:0000256" key="3">
    <source>
        <dbReference type="ARBA" id="ARBA00022833"/>
    </source>
</evidence>
<proteinExistence type="predicted"/>
<dbReference type="PANTHER" id="PTHR45931:SF3">
    <property type="entry name" value="RING ZINC FINGER-CONTAINING PROTEIN"/>
    <property type="match status" value="1"/>
</dbReference>
<keyword evidence="6" id="KW-0472">Membrane</keyword>
<comment type="caution">
    <text evidence="8">The sequence shown here is derived from an EMBL/GenBank/DDBJ whole genome shotgun (WGS) entry which is preliminary data.</text>
</comment>
<evidence type="ECO:0000256" key="4">
    <source>
        <dbReference type="PROSITE-ProRule" id="PRU00175"/>
    </source>
</evidence>
<keyword evidence="1" id="KW-0479">Metal-binding</keyword>
<feature type="region of interest" description="Disordered" evidence="5">
    <location>
        <begin position="308"/>
        <end position="334"/>
    </location>
</feature>
<dbReference type="GO" id="GO:0008270">
    <property type="term" value="F:zinc ion binding"/>
    <property type="evidence" value="ECO:0007669"/>
    <property type="project" value="UniProtKB-KW"/>
</dbReference>
<keyword evidence="6" id="KW-0812">Transmembrane</keyword>
<protein>
    <recommendedName>
        <fullName evidence="7">RING-type domain-containing protein</fullName>
    </recommendedName>
</protein>
<evidence type="ECO:0000313" key="8">
    <source>
        <dbReference type="EMBL" id="CAJ1376189.1"/>
    </source>
</evidence>
<keyword evidence="6" id="KW-1133">Transmembrane helix</keyword>
<evidence type="ECO:0000313" key="9">
    <source>
        <dbReference type="Proteomes" id="UP001178507"/>
    </source>
</evidence>
<dbReference type="InterPro" id="IPR013083">
    <property type="entry name" value="Znf_RING/FYVE/PHD"/>
</dbReference>
<dbReference type="SUPFAM" id="SSF57850">
    <property type="entry name" value="RING/U-box"/>
    <property type="match status" value="1"/>
</dbReference>
<feature type="domain" description="RING-type" evidence="7">
    <location>
        <begin position="224"/>
        <end position="263"/>
    </location>
</feature>
<evidence type="ECO:0000256" key="6">
    <source>
        <dbReference type="SAM" id="Phobius"/>
    </source>
</evidence>
<sequence length="334" mass="35934">MSIEAWAPVGRGGDDGDPAVSDSARLARNGHFVRLFLTCICLAEIVILVPNLLTEIALERGLYAPVLRAVLSVVRLSPLVWPLLSKLGRPGAQLRHFVEVSLPTFYDPACGGVEPCRGLATALSGWYLISTPMHDAFTPRTEDADMPLPPQEPEFDEQLLLPCDAVIMSANVGLFLCDALSLTVTPLLRHPEPATAAIPHLPRAEAFVATGPDDIDSAKFEPTCVICIAEFQPGEALARLPCGHTFHRECVSEWLSQHRKCPLRCAGLVLPPERGESEEADGAGPLSEILAPWLVGASLARRPLFSESSMRSSASPADLPSTVGLQEAVEEDVQ</sequence>
<gene>
    <name evidence="8" type="ORF">EVOR1521_LOCUS5308</name>
</gene>
<dbReference type="Pfam" id="PF13639">
    <property type="entry name" value="zf-RING_2"/>
    <property type="match status" value="1"/>
</dbReference>
<dbReference type="Gene3D" id="3.30.40.10">
    <property type="entry name" value="Zinc/RING finger domain, C3HC4 (zinc finger)"/>
    <property type="match status" value="1"/>
</dbReference>
<dbReference type="GO" id="GO:0061630">
    <property type="term" value="F:ubiquitin protein ligase activity"/>
    <property type="evidence" value="ECO:0007669"/>
    <property type="project" value="TreeGrafter"/>
</dbReference>
<dbReference type="GO" id="GO:0006511">
    <property type="term" value="P:ubiquitin-dependent protein catabolic process"/>
    <property type="evidence" value="ECO:0007669"/>
    <property type="project" value="TreeGrafter"/>
</dbReference>
<evidence type="ECO:0000259" key="7">
    <source>
        <dbReference type="PROSITE" id="PS50089"/>
    </source>
</evidence>
<organism evidence="8 9">
    <name type="scientific">Effrenium voratum</name>
    <dbReference type="NCBI Taxonomy" id="2562239"/>
    <lineage>
        <taxon>Eukaryota</taxon>
        <taxon>Sar</taxon>
        <taxon>Alveolata</taxon>
        <taxon>Dinophyceae</taxon>
        <taxon>Suessiales</taxon>
        <taxon>Symbiodiniaceae</taxon>
        <taxon>Effrenium</taxon>
    </lineage>
</organism>
<accession>A0AA36HVN6</accession>
<evidence type="ECO:0000256" key="2">
    <source>
        <dbReference type="ARBA" id="ARBA00022771"/>
    </source>
</evidence>
<dbReference type="InterPro" id="IPR051834">
    <property type="entry name" value="RING_finger_E3_ligase"/>
</dbReference>
<dbReference type="PROSITE" id="PS50089">
    <property type="entry name" value="ZF_RING_2"/>
    <property type="match status" value="1"/>
</dbReference>